<dbReference type="SMART" id="SM00116">
    <property type="entry name" value="CBS"/>
    <property type="match status" value="2"/>
</dbReference>
<evidence type="ECO:0000256" key="1">
    <source>
        <dbReference type="PROSITE-ProRule" id="PRU00703"/>
    </source>
</evidence>
<gene>
    <name evidence="5" type="ORF">D9615_004830</name>
</gene>
<dbReference type="InterPro" id="IPR000644">
    <property type="entry name" value="CBS_dom"/>
</dbReference>
<dbReference type="Gene3D" id="3.10.580.10">
    <property type="entry name" value="CBS-domain"/>
    <property type="match status" value="1"/>
</dbReference>
<dbReference type="Pfam" id="PF00564">
    <property type="entry name" value="PB1"/>
    <property type="match status" value="1"/>
</dbReference>
<dbReference type="AlphaFoldDB" id="A0A8H5M737"/>
<organism evidence="5 6">
    <name type="scientific">Tricholomella constricta</name>
    <dbReference type="NCBI Taxonomy" id="117010"/>
    <lineage>
        <taxon>Eukaryota</taxon>
        <taxon>Fungi</taxon>
        <taxon>Dikarya</taxon>
        <taxon>Basidiomycota</taxon>
        <taxon>Agaricomycotina</taxon>
        <taxon>Agaricomycetes</taxon>
        <taxon>Agaricomycetidae</taxon>
        <taxon>Agaricales</taxon>
        <taxon>Tricholomatineae</taxon>
        <taxon>Lyophyllaceae</taxon>
        <taxon>Tricholomella</taxon>
    </lineage>
</organism>
<reference evidence="5 6" key="1">
    <citation type="journal article" date="2020" name="ISME J.">
        <title>Uncovering the hidden diversity of litter-decomposition mechanisms in mushroom-forming fungi.</title>
        <authorList>
            <person name="Floudas D."/>
            <person name="Bentzer J."/>
            <person name="Ahren D."/>
            <person name="Johansson T."/>
            <person name="Persson P."/>
            <person name="Tunlid A."/>
        </authorList>
    </citation>
    <scope>NUCLEOTIDE SEQUENCE [LARGE SCALE GENOMIC DNA]</scope>
    <source>
        <strain evidence="5 6">CBS 661.87</strain>
    </source>
</reference>
<feature type="region of interest" description="Disordered" evidence="2">
    <location>
        <begin position="458"/>
        <end position="499"/>
    </location>
</feature>
<dbReference type="Pfam" id="PF07714">
    <property type="entry name" value="PK_Tyr_Ser-Thr"/>
    <property type="match status" value="1"/>
</dbReference>
<dbReference type="GO" id="GO:0005524">
    <property type="term" value="F:ATP binding"/>
    <property type="evidence" value="ECO:0007669"/>
    <property type="project" value="InterPro"/>
</dbReference>
<dbReference type="InterPro" id="IPR011009">
    <property type="entry name" value="Kinase-like_dom_sf"/>
</dbReference>
<dbReference type="Proteomes" id="UP000565441">
    <property type="component" value="Unassembled WGS sequence"/>
</dbReference>
<comment type="caution">
    <text evidence="5">The sequence shown here is derived from an EMBL/GenBank/DDBJ whole genome shotgun (WGS) entry which is preliminary data.</text>
</comment>
<keyword evidence="6" id="KW-1185">Reference proteome</keyword>
<dbReference type="PANTHER" id="PTHR44329">
    <property type="entry name" value="SERINE/THREONINE-PROTEIN KINASE TNNI3K-RELATED"/>
    <property type="match status" value="1"/>
</dbReference>
<feature type="domain" description="CBS" evidence="4">
    <location>
        <begin position="162"/>
        <end position="218"/>
    </location>
</feature>
<name>A0A8H5M737_9AGAR</name>
<evidence type="ECO:0000313" key="6">
    <source>
        <dbReference type="Proteomes" id="UP000565441"/>
    </source>
</evidence>
<evidence type="ECO:0000313" key="5">
    <source>
        <dbReference type="EMBL" id="KAF5383106.1"/>
    </source>
</evidence>
<proteinExistence type="predicted"/>
<evidence type="ECO:0000259" key="3">
    <source>
        <dbReference type="PROSITE" id="PS50011"/>
    </source>
</evidence>
<dbReference type="PROSITE" id="PS50011">
    <property type="entry name" value="PROTEIN_KINASE_DOM"/>
    <property type="match status" value="1"/>
</dbReference>
<protein>
    <submittedName>
        <fullName evidence="5">Uncharacterized protein</fullName>
    </submittedName>
</protein>
<dbReference type="InterPro" id="IPR001245">
    <property type="entry name" value="Ser-Thr/Tyr_kinase_cat_dom"/>
</dbReference>
<evidence type="ECO:0000259" key="4">
    <source>
        <dbReference type="PROSITE" id="PS51371"/>
    </source>
</evidence>
<dbReference type="InterPro" id="IPR000719">
    <property type="entry name" value="Prot_kinase_dom"/>
</dbReference>
<feature type="compositionally biased region" description="Polar residues" evidence="2">
    <location>
        <begin position="477"/>
        <end position="493"/>
    </location>
</feature>
<dbReference type="SUPFAM" id="SSF56112">
    <property type="entry name" value="Protein kinase-like (PK-like)"/>
    <property type="match status" value="1"/>
</dbReference>
<dbReference type="SMART" id="SM00220">
    <property type="entry name" value="S_TKc"/>
    <property type="match status" value="1"/>
</dbReference>
<dbReference type="OrthoDB" id="418595at2759"/>
<accession>A0A8H5M737</accession>
<dbReference type="EMBL" id="JAACJP010000007">
    <property type="protein sequence ID" value="KAF5383106.1"/>
    <property type="molecule type" value="Genomic_DNA"/>
</dbReference>
<dbReference type="SUPFAM" id="SSF54277">
    <property type="entry name" value="CAD &amp; PB1 domains"/>
    <property type="match status" value="1"/>
</dbReference>
<feature type="region of interest" description="Disordered" evidence="2">
    <location>
        <begin position="538"/>
        <end position="560"/>
    </location>
</feature>
<dbReference type="InterPro" id="IPR000270">
    <property type="entry name" value="PB1_dom"/>
</dbReference>
<dbReference type="GO" id="GO:0004674">
    <property type="term" value="F:protein serine/threonine kinase activity"/>
    <property type="evidence" value="ECO:0007669"/>
    <property type="project" value="TreeGrafter"/>
</dbReference>
<dbReference type="Pfam" id="PF00571">
    <property type="entry name" value="CBS"/>
    <property type="match status" value="2"/>
</dbReference>
<dbReference type="CDD" id="cd17782">
    <property type="entry name" value="CBS_pair_MUG70_2"/>
    <property type="match status" value="1"/>
</dbReference>
<dbReference type="PROSITE" id="PS00108">
    <property type="entry name" value="PROTEIN_KINASE_ST"/>
    <property type="match status" value="1"/>
</dbReference>
<keyword evidence="1" id="KW-0129">CBS domain</keyword>
<feature type="domain" description="Protein kinase" evidence="3">
    <location>
        <begin position="624"/>
        <end position="895"/>
    </location>
</feature>
<dbReference type="InterPro" id="IPR008271">
    <property type="entry name" value="Ser/Thr_kinase_AS"/>
</dbReference>
<sequence length="948" mass="102521">MVSNKFRHLPIRSEDGSIVGLLDITKVFHEVVSNAHRKSSASEQLIHAMAGVKAELGAAGSNSDMLAWAAKLREKTALPDLASILGSHTEPATVGPKTSLREVAQLMKEKGTTAVCVIEDAASPGALRRNPRIVGIFTTKDIVLRVIAFGLDPPRCSVVRVMTPHPDTGHPTTSIHDAVKKMYNGHYLNIPVLEDDGRLLAIIDVLTLAEASQEQIKEANQDLSVPGAATGPMWDNFFDSIGNESPVSPDSGTPYPLISMDEPIRLQQPPQLEVASVVENGSTTASEGDALSPKGIASPSIPVSPSANNRLYVFKFRAPNGMAHRFQSRHDDSKQLRETVAAKLATDPFFDSKFYADPARRPEPSDFLISYTDADGDTVVIASDDDVMDAVSVARTAGADRVVLAVQGGRSWATTSVGAGVNEGAVKPAPAAVPFVNEEKLHLARVPTFFAEKVNIDHEQDAPPEYTPNDEREAAPSTFSQSPTMLNSPGATSESEENPVQILQESLLLHHIVQEPNETTPPVNLELSTVTDDGVLEEHHKSDGDCATEDQPSEDDASPDAENLRALVTRLTAVFESVDQYKQLLACQCSNAQQVLDMFQTLLDTPGLSAKLVSNVLPSTRHRTGGDDPVAAGSFADIYKGRFVGQAVCLKVIRLYQTSEVHLFLKQFSAEAILWGQLSHINLLPIYGLYRYNGRLCLVAPWMENGDISHFLEKNPDVNRAQLVLDVASGISYLHGNDIIHGDLKGANILVNGAKRACLADFGLAAVSDANILHWTSYSSAASRGGSVPWQAPELFAVDSDEIVHNTKPSDVYAFSCVAYEIFTGNIPFVELGRDTAVMLKVRSGIQPSRPAPSSPSWGPWGLTETTWMLMQKCWSTDPEERPNIHDIVLQHGSTILVDDWPSDSDDIISPAYFRHSVGRTDLPSVLDVDVILSNVSSEADAPALTSS</sequence>
<dbReference type="InterPro" id="IPR046342">
    <property type="entry name" value="CBS_dom_sf"/>
</dbReference>
<dbReference type="InterPro" id="IPR051681">
    <property type="entry name" value="Ser/Thr_Kinases-Pseudokinases"/>
</dbReference>
<dbReference type="Gene3D" id="1.10.510.10">
    <property type="entry name" value="Transferase(Phosphotransferase) domain 1"/>
    <property type="match status" value="1"/>
</dbReference>
<dbReference type="PROSITE" id="PS51371">
    <property type="entry name" value="CBS"/>
    <property type="match status" value="2"/>
</dbReference>
<evidence type="ECO:0000256" key="2">
    <source>
        <dbReference type="SAM" id="MobiDB-lite"/>
    </source>
</evidence>
<feature type="compositionally biased region" description="Acidic residues" evidence="2">
    <location>
        <begin position="546"/>
        <end position="559"/>
    </location>
</feature>
<feature type="domain" description="CBS" evidence="4">
    <location>
        <begin position="87"/>
        <end position="153"/>
    </location>
</feature>
<dbReference type="SUPFAM" id="SSF54631">
    <property type="entry name" value="CBS-domain pair"/>
    <property type="match status" value="1"/>
</dbReference>